<reference evidence="1" key="1">
    <citation type="submission" date="2021-10" db="EMBL/GenBank/DDBJ databases">
        <authorList>
            <person name="Gelman D."/>
            <person name="Alkalay-Oren S."/>
            <person name="Coppenhagen-Glazer S."/>
            <person name="Hazan R."/>
        </authorList>
    </citation>
    <scope>NUCLEOTIDE SEQUENCE</scope>
</reference>
<dbReference type="RefSeq" id="YP_010668178.1">
    <property type="nucleotide sequence ID" value="NC_070955.1"/>
</dbReference>
<accession>A0AAE9C764</accession>
<keyword evidence="2" id="KW-1185">Reference proteome</keyword>
<protein>
    <submittedName>
        <fullName evidence="1">Uncharacterized protein</fullName>
    </submittedName>
</protein>
<evidence type="ECO:0000313" key="2">
    <source>
        <dbReference type="Proteomes" id="UP000828188"/>
    </source>
</evidence>
<dbReference type="EMBL" id="OK665842">
    <property type="protein sequence ID" value="UEW68576.1"/>
    <property type="molecule type" value="Genomic_DNA"/>
</dbReference>
<name>A0AAE9C764_9CAUD</name>
<sequence length="61" mass="6860">MALFNVWRDGAAMKTTVLARSASEARDLFCARHGFIDHAHYCAWCGIGETDINVEVVRGRY</sequence>
<dbReference type="Proteomes" id="UP000828188">
    <property type="component" value="Segment"/>
</dbReference>
<evidence type="ECO:0000313" key="1">
    <source>
        <dbReference type="EMBL" id="UEW68576.1"/>
    </source>
</evidence>
<dbReference type="GeneID" id="77944321"/>
<dbReference type="KEGG" id="vg:77944321"/>
<proteinExistence type="predicted"/>
<organism evidence="1 2">
    <name type="scientific">Burkholderia phage BgManors32</name>
    <dbReference type="NCBI Taxonomy" id="2894335"/>
    <lineage>
        <taxon>Viruses</taxon>
        <taxon>Duplodnaviria</taxon>
        <taxon>Heunggongvirae</taxon>
        <taxon>Uroviricota</taxon>
        <taxon>Caudoviricetes</taxon>
        <taxon>Bigmanorsvirus</taxon>
        <taxon>Bigmanorsvirus bgmanors32</taxon>
    </lineage>
</organism>